<feature type="transmembrane region" description="Helical" evidence="6">
    <location>
        <begin position="132"/>
        <end position="153"/>
    </location>
</feature>
<keyword evidence="5 6" id="KW-0472">Membrane</keyword>
<proteinExistence type="predicted"/>
<name>E6KAZ0_9BACT</name>
<dbReference type="STRING" id="873513.HMPREF6485_2777"/>
<dbReference type="InterPro" id="IPR050833">
    <property type="entry name" value="Poly_Biosynth_Transport"/>
</dbReference>
<sequence length="516" mass="59350">MKIQDNNSAVNNKRIIKNTLFLYIRMLFLMFISLYTSRVVLDNLGILDFGIYNIVGGFATMFIFFRSSLANVTQRYLSIELGKHDEKAAKDIFCIHQSVYIIVSILVLVVGEILGTWFIYYKMNIPAERLSAAFWVFQFTLFSLCTTILSVVYEAVIIAREEMKIYSYVGIFEGLTKLGIAMIISVVTYDKLIVYSFLLVMVAIGIRFFYSIYCKRRYKECVYKWIWNRDKIKECSSMIGWNTMGTLIYTINDQGINILLNLFFGPIINAARGIAFQINQAVNNFGTNFYISVRPQIVKLYATKDFNHLFKLFFSSSKLSVYLLWIICLPLCLSIDTILHLWLKEVPAYTNVFTILILIYSIVDVLNNPIWSLALAIGKLKNYILIGSSVLLFIFPISYVFLKLGSTPQTVFVVSIIIRCAYIYVVLFFIKKEINFSLNSYFYEVLFPAIIVIGISGGGCYWLNSGFNNSIPQRAFITIATILITAITIWTLGLKGTERQKIKSIFYDKIQRNKHE</sequence>
<evidence type="ECO:0008006" key="9">
    <source>
        <dbReference type="Google" id="ProtNLM"/>
    </source>
</evidence>
<dbReference type="AlphaFoldDB" id="E6KAZ0"/>
<evidence type="ECO:0000256" key="2">
    <source>
        <dbReference type="ARBA" id="ARBA00022475"/>
    </source>
</evidence>
<keyword evidence="4 6" id="KW-1133">Transmembrane helix</keyword>
<evidence type="ECO:0000256" key="1">
    <source>
        <dbReference type="ARBA" id="ARBA00004651"/>
    </source>
</evidence>
<comment type="subcellular location">
    <subcellularLocation>
        <location evidence="1">Cell membrane</location>
        <topology evidence="1">Multi-pass membrane protein</topology>
    </subcellularLocation>
</comment>
<evidence type="ECO:0000256" key="6">
    <source>
        <dbReference type="SAM" id="Phobius"/>
    </source>
</evidence>
<feature type="transmembrane region" description="Helical" evidence="6">
    <location>
        <begin position="321"/>
        <end position="343"/>
    </location>
</feature>
<protein>
    <recommendedName>
        <fullName evidence="9">Polysaccharide biosynthesis protein</fullName>
    </recommendedName>
</protein>
<gene>
    <name evidence="7" type="ORF">HMPREF6485_2777</name>
</gene>
<evidence type="ECO:0000256" key="3">
    <source>
        <dbReference type="ARBA" id="ARBA00022692"/>
    </source>
</evidence>
<dbReference type="GeneID" id="93537378"/>
<evidence type="ECO:0000313" key="8">
    <source>
        <dbReference type="Proteomes" id="UP000003112"/>
    </source>
</evidence>
<comment type="caution">
    <text evidence="7">The sequence shown here is derived from an EMBL/GenBank/DDBJ whole genome shotgun (WGS) entry which is preliminary data.</text>
</comment>
<organism evidence="7 8">
    <name type="scientific">Segatella buccae ATCC 33574</name>
    <dbReference type="NCBI Taxonomy" id="873513"/>
    <lineage>
        <taxon>Bacteria</taxon>
        <taxon>Pseudomonadati</taxon>
        <taxon>Bacteroidota</taxon>
        <taxon>Bacteroidia</taxon>
        <taxon>Bacteroidales</taxon>
        <taxon>Prevotellaceae</taxon>
        <taxon>Segatella</taxon>
    </lineage>
</organism>
<reference evidence="7 8" key="1">
    <citation type="submission" date="2010-10" db="EMBL/GenBank/DDBJ databases">
        <authorList>
            <person name="Muzny D."/>
            <person name="Qin X."/>
            <person name="Deng J."/>
            <person name="Jiang H."/>
            <person name="Liu Y."/>
            <person name="Qu J."/>
            <person name="Song X.-Z."/>
            <person name="Zhang L."/>
            <person name="Thornton R."/>
            <person name="Coyle M."/>
            <person name="Francisco L."/>
            <person name="Jackson L."/>
            <person name="Javaid M."/>
            <person name="Korchina V."/>
            <person name="Kovar C."/>
            <person name="Mata R."/>
            <person name="Mathew T."/>
            <person name="Ngo R."/>
            <person name="Nguyen L."/>
            <person name="Nguyen N."/>
            <person name="Okwuonu G."/>
            <person name="Ongeri F."/>
            <person name="Pham C."/>
            <person name="Simmons D."/>
            <person name="Wilczek-Boney K."/>
            <person name="Hale W."/>
            <person name="Jakkamsetti A."/>
            <person name="Pham P."/>
            <person name="Ruth R."/>
            <person name="San Lucas F."/>
            <person name="Warren J."/>
            <person name="Zhang J."/>
            <person name="Zhao Z."/>
            <person name="Zhou C."/>
            <person name="Zhu D."/>
            <person name="Lee S."/>
            <person name="Bess C."/>
            <person name="Blankenburg K."/>
            <person name="Forbes L."/>
            <person name="Fu Q."/>
            <person name="Gubbala S."/>
            <person name="Hirani K."/>
            <person name="Jayaseelan J.C."/>
            <person name="Lara F."/>
            <person name="Munidasa M."/>
            <person name="Palculict T."/>
            <person name="Patil S."/>
            <person name="Pu L.-L."/>
            <person name="Saada N."/>
            <person name="Tang L."/>
            <person name="Weissenberger G."/>
            <person name="Zhu Y."/>
            <person name="Hemphill L."/>
            <person name="Shang Y."/>
            <person name="Youmans B."/>
            <person name="Ayvaz T."/>
            <person name="Ross M."/>
            <person name="Santibanez J."/>
            <person name="Aqrawi P."/>
            <person name="Gross S."/>
            <person name="Joshi V."/>
            <person name="Fowler G."/>
            <person name="Nazareth L."/>
            <person name="Reid J."/>
            <person name="Worley K."/>
            <person name="Petrosino J."/>
            <person name="Highlander S."/>
            <person name="Gibbs R."/>
        </authorList>
    </citation>
    <scope>NUCLEOTIDE SEQUENCE [LARGE SCALE GENOMIC DNA]</scope>
    <source>
        <strain evidence="7 8">ATCC 33574</strain>
    </source>
</reference>
<dbReference type="PANTHER" id="PTHR30250:SF26">
    <property type="entry name" value="PSMA PROTEIN"/>
    <property type="match status" value="1"/>
</dbReference>
<feature type="transmembrane region" description="Helical" evidence="6">
    <location>
        <begin position="349"/>
        <end position="371"/>
    </location>
</feature>
<dbReference type="GO" id="GO:0005886">
    <property type="term" value="C:plasma membrane"/>
    <property type="evidence" value="ECO:0007669"/>
    <property type="project" value="UniProtKB-SubCell"/>
</dbReference>
<feature type="transmembrane region" description="Helical" evidence="6">
    <location>
        <begin position="192"/>
        <end position="210"/>
    </location>
</feature>
<feature type="transmembrane region" description="Helical" evidence="6">
    <location>
        <begin position="165"/>
        <end position="186"/>
    </location>
</feature>
<feature type="transmembrane region" description="Helical" evidence="6">
    <location>
        <begin position="383"/>
        <end position="402"/>
    </location>
</feature>
<accession>E6KAZ0</accession>
<feature type="transmembrane region" description="Helical" evidence="6">
    <location>
        <begin position="408"/>
        <end position="430"/>
    </location>
</feature>
<dbReference type="Proteomes" id="UP000003112">
    <property type="component" value="Unassembled WGS sequence"/>
</dbReference>
<dbReference type="HOGENOM" id="CLU_040798_1_0_10"/>
<dbReference type="RefSeq" id="WP_004346956.1">
    <property type="nucleotide sequence ID" value="NZ_GL586311.1"/>
</dbReference>
<feature type="transmembrane region" description="Helical" evidence="6">
    <location>
        <begin position="442"/>
        <end position="464"/>
    </location>
</feature>
<keyword evidence="3 6" id="KW-0812">Transmembrane</keyword>
<feature type="transmembrane region" description="Helical" evidence="6">
    <location>
        <begin position="99"/>
        <end position="120"/>
    </location>
</feature>
<evidence type="ECO:0000256" key="4">
    <source>
        <dbReference type="ARBA" id="ARBA00022989"/>
    </source>
</evidence>
<dbReference type="PANTHER" id="PTHR30250">
    <property type="entry name" value="PST FAMILY PREDICTED COLANIC ACID TRANSPORTER"/>
    <property type="match status" value="1"/>
</dbReference>
<evidence type="ECO:0000313" key="7">
    <source>
        <dbReference type="EMBL" id="EFU29278.1"/>
    </source>
</evidence>
<feature type="transmembrane region" description="Helical" evidence="6">
    <location>
        <begin position="20"/>
        <end position="40"/>
    </location>
</feature>
<keyword evidence="8" id="KW-1185">Reference proteome</keyword>
<dbReference type="eggNOG" id="COG2244">
    <property type="taxonomic scope" value="Bacteria"/>
</dbReference>
<feature type="transmembrane region" description="Helical" evidence="6">
    <location>
        <begin position="476"/>
        <end position="494"/>
    </location>
</feature>
<keyword evidence="2" id="KW-1003">Cell membrane</keyword>
<feature type="transmembrane region" description="Helical" evidence="6">
    <location>
        <begin position="46"/>
        <end position="65"/>
    </location>
</feature>
<evidence type="ECO:0000256" key="5">
    <source>
        <dbReference type="ARBA" id="ARBA00023136"/>
    </source>
</evidence>
<dbReference type="EMBL" id="AEPD01000051">
    <property type="protein sequence ID" value="EFU29278.1"/>
    <property type="molecule type" value="Genomic_DNA"/>
</dbReference>